<dbReference type="VEuPathDB" id="CryptoDB:Vbra_15280"/>
<feature type="compositionally biased region" description="Basic and acidic residues" evidence="1">
    <location>
        <begin position="13"/>
        <end position="27"/>
    </location>
</feature>
<evidence type="ECO:0000313" key="3">
    <source>
        <dbReference type="EMBL" id="CEM11928.1"/>
    </source>
</evidence>
<dbReference type="EMBL" id="CDMY01000428">
    <property type="protein sequence ID" value="CEM11928.1"/>
    <property type="molecule type" value="Genomic_DNA"/>
</dbReference>
<name>A0A0G4FFU8_VITBC</name>
<keyword evidence="4" id="KW-1185">Reference proteome</keyword>
<dbReference type="InterPro" id="IPR004274">
    <property type="entry name" value="FCP1_dom"/>
</dbReference>
<feature type="region of interest" description="Disordered" evidence="1">
    <location>
        <begin position="1"/>
        <end position="64"/>
    </location>
</feature>
<organism evidence="3 4">
    <name type="scientific">Vitrella brassicaformis (strain CCMP3155)</name>
    <dbReference type="NCBI Taxonomy" id="1169540"/>
    <lineage>
        <taxon>Eukaryota</taxon>
        <taxon>Sar</taxon>
        <taxon>Alveolata</taxon>
        <taxon>Colpodellida</taxon>
        <taxon>Vitrellaceae</taxon>
        <taxon>Vitrella</taxon>
    </lineage>
</organism>
<dbReference type="PANTHER" id="PTHR12210">
    <property type="entry name" value="DULLARD PROTEIN PHOSPHATASE"/>
    <property type="match status" value="1"/>
</dbReference>
<dbReference type="SUPFAM" id="SSF56784">
    <property type="entry name" value="HAD-like"/>
    <property type="match status" value="1"/>
</dbReference>
<dbReference type="CDD" id="cd07521">
    <property type="entry name" value="HAD_FCP1-like"/>
    <property type="match status" value="1"/>
</dbReference>
<dbReference type="Gene3D" id="3.40.50.1000">
    <property type="entry name" value="HAD superfamily/HAD-like"/>
    <property type="match status" value="1"/>
</dbReference>
<dbReference type="AlphaFoldDB" id="A0A0G4FFU8"/>
<dbReference type="SMART" id="SM00577">
    <property type="entry name" value="CPDc"/>
    <property type="match status" value="1"/>
</dbReference>
<dbReference type="InterPro" id="IPR036412">
    <property type="entry name" value="HAD-like_sf"/>
</dbReference>
<dbReference type="PROSITE" id="PS50969">
    <property type="entry name" value="FCP1"/>
    <property type="match status" value="1"/>
</dbReference>
<proteinExistence type="predicted"/>
<dbReference type="Proteomes" id="UP000041254">
    <property type="component" value="Unassembled WGS sequence"/>
</dbReference>
<dbReference type="STRING" id="1169540.A0A0G4FFU8"/>
<dbReference type="InterPro" id="IPR050365">
    <property type="entry name" value="TIM50"/>
</dbReference>
<sequence length="528" mass="59103">MLSELNHTRRRGHESDKEGRTRHRQEIRNSSTRASKANTPNNTRTFSKYLPPRADGDTTEPLELQSPVLAKNGLKYGLGRGAKAGASATATHLAERGTAGAVSRALAFNRDDRRVREQKDTKERVKVRQANASVETAPYDVTVDQDDTNTPNNRPLGLLSTFGMAHLGQQLSSLAIQTRGEARKNDILSRASRTINGADTSKTRSAALKIEELLNSTLDRPDTLVDGALLDTKRNRTGASRDDIDACVIQPPASVIRRREKLDNFSVGMPHLTARGAWLEPGALPLALRNAVNFLSGTPFPRTKFPSPKGSLAPAEEPKTSLVPSDVPGIPMNGRGFHRRLTVVLDLDETLMHCKSEPMNREADVTVRFEDSSNVGHVYFRPEVRSFLRKVSQLYELVIFTASTQSYADQVIGFLDPNREWVKNRLYRHHCTEVSGGYVKDLRIFNRPLDRVVLVDNSPISLAFQPDNGLLINSWLGDQDDRELDELENELQLLDDHGDVRRYLETRYGFKQWINGFRQNLEPIAQIN</sequence>
<dbReference type="NCBIfam" id="TIGR02251">
    <property type="entry name" value="HIF-SF_euk"/>
    <property type="match status" value="1"/>
</dbReference>
<feature type="domain" description="FCP1 homology" evidence="2">
    <location>
        <begin position="336"/>
        <end position="494"/>
    </location>
</feature>
<feature type="compositionally biased region" description="Polar residues" evidence="1">
    <location>
        <begin position="28"/>
        <end position="46"/>
    </location>
</feature>
<dbReference type="InterPro" id="IPR011948">
    <property type="entry name" value="Dullard_phosphatase"/>
</dbReference>
<protein>
    <recommendedName>
        <fullName evidence="2">FCP1 homology domain-containing protein</fullName>
    </recommendedName>
</protein>
<dbReference type="InParanoid" id="A0A0G4FFU8"/>
<dbReference type="OrthoDB" id="277011at2759"/>
<evidence type="ECO:0000259" key="2">
    <source>
        <dbReference type="PROSITE" id="PS50969"/>
    </source>
</evidence>
<accession>A0A0G4FFU8</accession>
<feature type="region of interest" description="Disordered" evidence="1">
    <location>
        <begin position="305"/>
        <end position="328"/>
    </location>
</feature>
<dbReference type="Pfam" id="PF03031">
    <property type="entry name" value="NIF"/>
    <property type="match status" value="1"/>
</dbReference>
<dbReference type="FunFam" id="3.40.50.1000:FF:000093">
    <property type="entry name" value="NLI interacting factor-like phosphatase family protein"/>
    <property type="match status" value="1"/>
</dbReference>
<evidence type="ECO:0000256" key="1">
    <source>
        <dbReference type="SAM" id="MobiDB-lite"/>
    </source>
</evidence>
<evidence type="ECO:0000313" key="4">
    <source>
        <dbReference type="Proteomes" id="UP000041254"/>
    </source>
</evidence>
<gene>
    <name evidence="3" type="ORF">Vbra_15280</name>
</gene>
<reference evidence="3 4" key="1">
    <citation type="submission" date="2014-11" db="EMBL/GenBank/DDBJ databases">
        <authorList>
            <person name="Zhu J."/>
            <person name="Qi W."/>
            <person name="Song R."/>
        </authorList>
    </citation>
    <scope>NUCLEOTIDE SEQUENCE [LARGE SCALE GENOMIC DNA]</scope>
</reference>
<dbReference type="GO" id="GO:0016791">
    <property type="term" value="F:phosphatase activity"/>
    <property type="evidence" value="ECO:0007669"/>
    <property type="project" value="InterPro"/>
</dbReference>
<dbReference type="InterPro" id="IPR023214">
    <property type="entry name" value="HAD_sf"/>
</dbReference>